<feature type="transmembrane region" description="Helical" evidence="2">
    <location>
        <begin position="38"/>
        <end position="57"/>
    </location>
</feature>
<keyword evidence="2" id="KW-0472">Membrane</keyword>
<feature type="region of interest" description="Disordered" evidence="1">
    <location>
        <begin position="224"/>
        <end position="243"/>
    </location>
</feature>
<sequence length="362" mass="38977">SPQALSCSRMEGDMSTRSSQPIDDQVDDTGPTSSGGSVAGVVIALLLIGVVIVVVVYRVRTKKTDDPVWRFFITANRAGARQVNNYHDADYEEDAVLKNARKKVPVNEDKEEMVMIDNIVYEGGKPLPKTAQVAENDYEDIKCLQQPTVTSASADTDHQGDDDEEVVMIDNVAYEGTRLQKDNYQHIRAPQRSPKGSQANNGRVPARLLLGPSPAVLLNQRQHDATKPATDGGVDDSSLSGEYGVCTAGVSPRSTQNASETPESTQTVSTSPDLSLKLEVGIIIIVLGGVTILGLFATVITTIVVCGKRHARRRPCRAPEEQPDDYLTPLKSRAVVEGADGARNLVPLYENSLLQPVGTSAV</sequence>
<feature type="region of interest" description="Disordered" evidence="1">
    <location>
        <begin position="248"/>
        <end position="270"/>
    </location>
</feature>
<proteinExistence type="predicted"/>
<comment type="caution">
    <text evidence="3">The sequence shown here is derived from an EMBL/GenBank/DDBJ whole genome shotgun (WGS) entry which is preliminary data.</text>
</comment>
<reference evidence="3 4" key="1">
    <citation type="journal article" date="2023" name="Sci. Data">
        <title>Genome assembly of the Korean intertidal mud-creeper Batillaria attramentaria.</title>
        <authorList>
            <person name="Patra A.K."/>
            <person name="Ho P.T."/>
            <person name="Jun S."/>
            <person name="Lee S.J."/>
            <person name="Kim Y."/>
            <person name="Won Y.J."/>
        </authorList>
    </citation>
    <scope>NUCLEOTIDE SEQUENCE [LARGE SCALE GENOMIC DNA]</scope>
    <source>
        <strain evidence="3">Wonlab-2016</strain>
    </source>
</reference>
<evidence type="ECO:0000256" key="1">
    <source>
        <dbReference type="SAM" id="MobiDB-lite"/>
    </source>
</evidence>
<feature type="transmembrane region" description="Helical" evidence="2">
    <location>
        <begin position="280"/>
        <end position="305"/>
    </location>
</feature>
<dbReference type="EMBL" id="JACVVK020000364">
    <property type="protein sequence ID" value="KAK7476861.1"/>
    <property type="molecule type" value="Genomic_DNA"/>
</dbReference>
<accession>A0ABD0JPR6</accession>
<protein>
    <submittedName>
        <fullName evidence="3">Uncharacterized protein</fullName>
    </submittedName>
</protein>
<evidence type="ECO:0000313" key="3">
    <source>
        <dbReference type="EMBL" id="KAK7476861.1"/>
    </source>
</evidence>
<feature type="compositionally biased region" description="Polar residues" evidence="1">
    <location>
        <begin position="252"/>
        <end position="270"/>
    </location>
</feature>
<feature type="region of interest" description="Disordered" evidence="1">
    <location>
        <begin position="1"/>
        <end position="33"/>
    </location>
</feature>
<feature type="non-terminal residue" evidence="3">
    <location>
        <position position="1"/>
    </location>
</feature>
<dbReference type="Proteomes" id="UP001519460">
    <property type="component" value="Unassembled WGS sequence"/>
</dbReference>
<keyword evidence="2" id="KW-1133">Transmembrane helix</keyword>
<evidence type="ECO:0000313" key="4">
    <source>
        <dbReference type="Proteomes" id="UP001519460"/>
    </source>
</evidence>
<organism evidence="3 4">
    <name type="scientific">Batillaria attramentaria</name>
    <dbReference type="NCBI Taxonomy" id="370345"/>
    <lineage>
        <taxon>Eukaryota</taxon>
        <taxon>Metazoa</taxon>
        <taxon>Spiralia</taxon>
        <taxon>Lophotrochozoa</taxon>
        <taxon>Mollusca</taxon>
        <taxon>Gastropoda</taxon>
        <taxon>Caenogastropoda</taxon>
        <taxon>Sorbeoconcha</taxon>
        <taxon>Cerithioidea</taxon>
        <taxon>Batillariidae</taxon>
        <taxon>Batillaria</taxon>
    </lineage>
</organism>
<evidence type="ECO:0000256" key="2">
    <source>
        <dbReference type="SAM" id="Phobius"/>
    </source>
</evidence>
<keyword evidence="2" id="KW-0812">Transmembrane</keyword>
<name>A0ABD0JPR6_9CAEN</name>
<gene>
    <name evidence="3" type="ORF">BaRGS_00031943</name>
</gene>
<dbReference type="AlphaFoldDB" id="A0ABD0JPR6"/>
<keyword evidence="4" id="KW-1185">Reference proteome</keyword>